<proteinExistence type="predicted"/>
<dbReference type="PANTHER" id="PTHR21055">
    <property type="entry name" value="PROTEIN PHOSPHATASE 1 REGULATORY SUBUNIT 36"/>
    <property type="match status" value="1"/>
</dbReference>
<dbReference type="PANTHER" id="PTHR21055:SF3">
    <property type="entry name" value="PROTEIN PHOSPHATASE 1 REGULATORY SUBUNIT 36"/>
    <property type="match status" value="1"/>
</dbReference>
<accession>A0AAN7S8B2</accession>
<protein>
    <submittedName>
        <fullName evidence="2">Uncharacterized protein</fullName>
    </submittedName>
</protein>
<comment type="caution">
    <text evidence="2">The sequence shown here is derived from an EMBL/GenBank/DDBJ whole genome shotgun (WGS) entry which is preliminary data.</text>
</comment>
<reference evidence="2 3" key="1">
    <citation type="journal article" date="2023" name="J. Hered.">
        <title>Chromosome-level genome of the wood stork (Mycteria americana) provides insight into avian chromosome evolution.</title>
        <authorList>
            <person name="Flamio R. Jr."/>
            <person name="Ramstad K.M."/>
        </authorList>
    </citation>
    <scope>NUCLEOTIDE SEQUENCE [LARGE SCALE GENOMIC DNA]</scope>
    <source>
        <strain evidence="2">JAX WOST 10</strain>
    </source>
</reference>
<feature type="region of interest" description="Disordered" evidence="1">
    <location>
        <begin position="509"/>
        <end position="536"/>
    </location>
</feature>
<organism evidence="2 3">
    <name type="scientific">Mycteria americana</name>
    <name type="common">Wood stork</name>
    <dbReference type="NCBI Taxonomy" id="33587"/>
    <lineage>
        <taxon>Eukaryota</taxon>
        <taxon>Metazoa</taxon>
        <taxon>Chordata</taxon>
        <taxon>Craniata</taxon>
        <taxon>Vertebrata</taxon>
        <taxon>Euteleostomi</taxon>
        <taxon>Archelosauria</taxon>
        <taxon>Archosauria</taxon>
        <taxon>Dinosauria</taxon>
        <taxon>Saurischia</taxon>
        <taxon>Theropoda</taxon>
        <taxon>Coelurosauria</taxon>
        <taxon>Aves</taxon>
        <taxon>Neognathae</taxon>
        <taxon>Neoaves</taxon>
        <taxon>Aequornithes</taxon>
        <taxon>Ciconiiformes</taxon>
        <taxon>Ciconiidae</taxon>
        <taxon>Mycteria</taxon>
    </lineage>
</organism>
<feature type="compositionally biased region" description="Polar residues" evidence="1">
    <location>
        <begin position="518"/>
        <end position="530"/>
    </location>
</feature>
<name>A0AAN7S8B2_MYCAM</name>
<dbReference type="EMBL" id="JAUNZN010000004">
    <property type="protein sequence ID" value="KAK4822691.1"/>
    <property type="molecule type" value="Genomic_DNA"/>
</dbReference>
<gene>
    <name evidence="2" type="ORF">QYF61_019560</name>
</gene>
<sequence length="536" mass="61712">MYFEDTGVTIKLTPGVWYWKDDTNTLEFASSNPAAEENLKEGKNTHFQEMRVKTLKRYFNLTSLAQKETRSFGWEYFHPLSEDHIAQNKVIILIYPKEYCEAGINTVSLNVMYWSTTSIFQDDCHATLPGRRLADTEGKLHRLSKWVQHEYVTLDDVKYAALLLKEASESHHMLSFAAVMRNEKLDEFLMALLFYLSFYLEKIALEKKCRSLISTMIFLEKKEMDDVLAKLAVARIHLAKAYCNLILGGGMAEQLHMPSGKRKTSLQKDRSFFELPKQQLSSQTMPFGCLDSQCRKEKLSQSELLPLEIDVCDRNPHRMTHPISLFPFIVEGNWVGFYNFCSYVAWLVFRRKHFQVIREEVGRLLCSNMFNPALRDRSNVDLQKAGDRTADANTARLPYLRKVHAKRPSINSMVHQRSPVLSTLLPLPKDSAQYFSQNHYCRGRDPRPCRCDGLPDFSELLTTKVGIIGAHCSELKSFMNMPDGMMEEEEEEEEQEQGRIRSGFSILTNDLNLPPLRSPQNRLSSQSTVPSRAMAE</sequence>
<dbReference type="GO" id="GO:0019902">
    <property type="term" value="F:phosphatase binding"/>
    <property type="evidence" value="ECO:0007669"/>
    <property type="project" value="InterPro"/>
</dbReference>
<dbReference type="AlphaFoldDB" id="A0AAN7S8B2"/>
<evidence type="ECO:0000313" key="2">
    <source>
        <dbReference type="EMBL" id="KAK4822691.1"/>
    </source>
</evidence>
<dbReference type="Proteomes" id="UP001333110">
    <property type="component" value="Unassembled WGS sequence"/>
</dbReference>
<dbReference type="Pfam" id="PF14895">
    <property type="entry name" value="PPPI_inhib"/>
    <property type="match status" value="2"/>
</dbReference>
<keyword evidence="3" id="KW-1185">Reference proteome</keyword>
<evidence type="ECO:0000256" key="1">
    <source>
        <dbReference type="SAM" id="MobiDB-lite"/>
    </source>
</evidence>
<dbReference type="InterPro" id="IPR026142">
    <property type="entry name" value="Pro_pase_1_reg_su_36"/>
</dbReference>
<evidence type="ECO:0000313" key="3">
    <source>
        <dbReference type="Proteomes" id="UP001333110"/>
    </source>
</evidence>
<feature type="non-terminal residue" evidence="2">
    <location>
        <position position="536"/>
    </location>
</feature>